<dbReference type="EMBL" id="JAGYPE010000006">
    <property type="protein sequence ID" value="MBS4185618.1"/>
    <property type="molecule type" value="Genomic_DNA"/>
</dbReference>
<accession>A0A942YCJ9</accession>
<gene>
    <name evidence="3" type="ORF">KHB02_002345</name>
    <name evidence="2" type="ORF">KHB02_29975</name>
</gene>
<dbReference type="AlphaFoldDB" id="A0A942YCJ9"/>
<feature type="compositionally biased region" description="Basic and acidic residues" evidence="1">
    <location>
        <begin position="59"/>
        <end position="69"/>
    </location>
</feature>
<organism evidence="2">
    <name type="scientific">Neobacillus citreus</name>
    <dbReference type="NCBI Taxonomy" id="2833578"/>
    <lineage>
        <taxon>Bacteria</taxon>
        <taxon>Bacillati</taxon>
        <taxon>Bacillota</taxon>
        <taxon>Bacilli</taxon>
        <taxon>Bacillales</taxon>
        <taxon>Bacillaceae</taxon>
        <taxon>Neobacillus</taxon>
    </lineage>
</organism>
<dbReference type="RefSeq" id="WP_213145460.1">
    <property type="nucleotide sequence ID" value="NZ_JAGYPE020000002.1"/>
</dbReference>
<evidence type="ECO:0000313" key="2">
    <source>
        <dbReference type="EMBL" id="MBS4185618.1"/>
    </source>
</evidence>
<feature type="region of interest" description="Disordered" evidence="1">
    <location>
        <begin position="52"/>
        <end position="77"/>
    </location>
</feature>
<dbReference type="EMBL" id="JAGYPE020000002">
    <property type="protein sequence ID" value="MCH6264370.1"/>
    <property type="molecule type" value="Genomic_DNA"/>
</dbReference>
<comment type="caution">
    <text evidence="2">The sequence shown here is derived from an EMBL/GenBank/DDBJ whole genome shotgun (WGS) entry which is preliminary data.</text>
</comment>
<evidence type="ECO:0000313" key="4">
    <source>
        <dbReference type="Proteomes" id="UP000677265"/>
    </source>
</evidence>
<proteinExistence type="predicted"/>
<evidence type="ECO:0000313" key="3">
    <source>
        <dbReference type="EMBL" id="MCH6264370.1"/>
    </source>
</evidence>
<reference evidence="2" key="1">
    <citation type="submission" date="2021-05" db="EMBL/GenBank/DDBJ databases">
        <title>Novel Bacillus species.</title>
        <authorList>
            <person name="Liu G."/>
        </authorList>
    </citation>
    <scope>NUCLEOTIDE SEQUENCE</scope>
    <source>
        <strain evidence="2 4">FJAT-50051</strain>
    </source>
</reference>
<name>A0A942YCJ9_9BACI</name>
<sequence>MANQRNNQHNDNSISQSIKNTAGSAFETVHNALEATENAAMKTVDAASNAVSNLTENRSAQKDGFRYDYNDASDFND</sequence>
<evidence type="ECO:0000256" key="1">
    <source>
        <dbReference type="SAM" id="MobiDB-lite"/>
    </source>
</evidence>
<protein>
    <submittedName>
        <fullName evidence="2">Uncharacterized protein</fullName>
    </submittedName>
</protein>
<keyword evidence="4" id="KW-1185">Reference proteome</keyword>
<dbReference type="Proteomes" id="UP000677265">
    <property type="component" value="Unassembled WGS sequence"/>
</dbReference>